<dbReference type="AlphaFoldDB" id="A0A1C5I1G2"/>
<dbReference type="RefSeq" id="WP_157748126.1">
    <property type="nucleotide sequence ID" value="NZ_LT607750.1"/>
</dbReference>
<sequence length="151" mass="15103">MSGRQKALLVLLGVLLVALFAVAVAGGRADRGDPADRSGLVDRLGRLGGEQAAVDPAAVAAECAVEPGRLVFTGGCALRVAAPGGLRTLVLRSPARFTVEAPAPGDIDVTVRDDVEPAADGAVVRVAVDRPTTVLLGCPGLGTCTVTVAPS</sequence>
<organism evidence="1 2">
    <name type="scientific">Micromonospora echinaurantiaca</name>
    <dbReference type="NCBI Taxonomy" id="47857"/>
    <lineage>
        <taxon>Bacteria</taxon>
        <taxon>Bacillati</taxon>
        <taxon>Actinomycetota</taxon>
        <taxon>Actinomycetes</taxon>
        <taxon>Micromonosporales</taxon>
        <taxon>Micromonosporaceae</taxon>
        <taxon>Micromonospora</taxon>
    </lineage>
</organism>
<protein>
    <submittedName>
        <fullName evidence="1">Uncharacterized protein</fullName>
    </submittedName>
</protein>
<accession>A0A1C5I1G2</accession>
<gene>
    <name evidence="1" type="ORF">GA0070609_2620</name>
</gene>
<evidence type="ECO:0000313" key="2">
    <source>
        <dbReference type="Proteomes" id="UP000198217"/>
    </source>
</evidence>
<dbReference type="EMBL" id="LT607750">
    <property type="protein sequence ID" value="SCG52092.1"/>
    <property type="molecule type" value="Genomic_DNA"/>
</dbReference>
<reference evidence="1 2" key="1">
    <citation type="submission" date="2016-06" db="EMBL/GenBank/DDBJ databases">
        <authorList>
            <person name="Kjaerup R.B."/>
            <person name="Dalgaard T.S."/>
            <person name="Juul-Madsen H.R."/>
        </authorList>
    </citation>
    <scope>NUCLEOTIDE SEQUENCE [LARGE SCALE GENOMIC DNA]</scope>
    <source>
        <strain evidence="1 2">DSM 43904</strain>
    </source>
</reference>
<proteinExistence type="predicted"/>
<dbReference type="Proteomes" id="UP000198217">
    <property type="component" value="Chromosome I"/>
</dbReference>
<name>A0A1C5I1G2_9ACTN</name>
<keyword evidence="2" id="KW-1185">Reference proteome</keyword>
<evidence type="ECO:0000313" key="1">
    <source>
        <dbReference type="EMBL" id="SCG52092.1"/>
    </source>
</evidence>